<dbReference type="Proteomes" id="UP000260780">
    <property type="component" value="Unassembled WGS sequence"/>
</dbReference>
<accession>A0A3E4WHK2</accession>
<dbReference type="RefSeq" id="WP_022052731.1">
    <property type="nucleotide sequence ID" value="NZ_JBKVRK010000001.1"/>
</dbReference>
<evidence type="ECO:0000313" key="2">
    <source>
        <dbReference type="Proteomes" id="UP000260780"/>
    </source>
</evidence>
<evidence type="ECO:0000313" key="1">
    <source>
        <dbReference type="EMBL" id="RGM41614.1"/>
    </source>
</evidence>
<dbReference type="Gene3D" id="1.10.287.1080">
    <property type="entry name" value="MazG-like"/>
    <property type="match status" value="1"/>
</dbReference>
<sequence length="97" mass="11157">MITLNRLAKRCFDIALKRKKMTETTSPKAVVLAISSEWRELAEAGKERSNHIPSWSEREEEAADVIIATLTYLEKIGCNDIEQLLKDKVEFNSYRVD</sequence>
<gene>
    <name evidence="1" type="ORF">DXC17_04705</name>
</gene>
<dbReference type="SUPFAM" id="SSF101386">
    <property type="entry name" value="all-alpha NTP pyrophosphatases"/>
    <property type="match status" value="1"/>
</dbReference>
<protein>
    <submittedName>
        <fullName evidence="1">Uncharacterized protein</fullName>
    </submittedName>
</protein>
<dbReference type="EMBL" id="QSTF01000007">
    <property type="protein sequence ID" value="RGM41614.1"/>
    <property type="molecule type" value="Genomic_DNA"/>
</dbReference>
<comment type="caution">
    <text evidence="1">The sequence shown here is derived from an EMBL/GenBank/DDBJ whole genome shotgun (WGS) entry which is preliminary data.</text>
</comment>
<organism evidence="1 2">
    <name type="scientific">Phocaeicola plebeius</name>
    <dbReference type="NCBI Taxonomy" id="310297"/>
    <lineage>
        <taxon>Bacteria</taxon>
        <taxon>Pseudomonadati</taxon>
        <taxon>Bacteroidota</taxon>
        <taxon>Bacteroidia</taxon>
        <taxon>Bacteroidales</taxon>
        <taxon>Bacteroidaceae</taxon>
        <taxon>Phocaeicola</taxon>
    </lineage>
</organism>
<proteinExistence type="predicted"/>
<dbReference type="AlphaFoldDB" id="A0A3E4WHK2"/>
<reference evidence="1 2" key="1">
    <citation type="submission" date="2018-08" db="EMBL/GenBank/DDBJ databases">
        <title>A genome reference for cultivated species of the human gut microbiota.</title>
        <authorList>
            <person name="Zou Y."/>
            <person name="Xue W."/>
            <person name="Luo G."/>
        </authorList>
    </citation>
    <scope>NUCLEOTIDE SEQUENCE [LARGE SCALE GENOMIC DNA]</scope>
    <source>
        <strain evidence="1 2">OM08-14</strain>
    </source>
</reference>
<name>A0A3E4WHK2_9BACT</name>